<dbReference type="PANTHER" id="PTHR44757">
    <property type="entry name" value="DIGUANYLATE CYCLASE DGCP"/>
    <property type="match status" value="1"/>
</dbReference>
<dbReference type="PROSITE" id="PS50112">
    <property type="entry name" value="PAS"/>
    <property type="match status" value="2"/>
</dbReference>
<evidence type="ECO:0000259" key="2">
    <source>
        <dbReference type="PROSITE" id="PS50113"/>
    </source>
</evidence>
<feature type="domain" description="PAC" evidence="2">
    <location>
        <begin position="213"/>
        <end position="261"/>
    </location>
</feature>
<gene>
    <name evidence="4" type="ORF">GS3922_06225</name>
</gene>
<dbReference type="SUPFAM" id="SSF55073">
    <property type="entry name" value="Nucleotide cyclase"/>
    <property type="match status" value="1"/>
</dbReference>
<feature type="domain" description="GGDEF" evidence="3">
    <location>
        <begin position="300"/>
        <end position="437"/>
    </location>
</feature>
<evidence type="ECO:0008006" key="6">
    <source>
        <dbReference type="Google" id="ProtNLM"/>
    </source>
</evidence>
<dbReference type="InterPro" id="IPR029787">
    <property type="entry name" value="Nucleotide_cyclase"/>
</dbReference>
<dbReference type="SMART" id="SM00091">
    <property type="entry name" value="PAS"/>
    <property type="match status" value="2"/>
</dbReference>
<dbReference type="Pfam" id="PF13426">
    <property type="entry name" value="PAS_9"/>
    <property type="match status" value="2"/>
</dbReference>
<dbReference type="SUPFAM" id="SSF55785">
    <property type="entry name" value="PYP-like sensor domain (PAS domain)"/>
    <property type="match status" value="2"/>
</dbReference>
<proteinExistence type="predicted"/>
<dbReference type="EMBL" id="CP014342">
    <property type="protein sequence ID" value="AMX83310.1"/>
    <property type="molecule type" value="Genomic_DNA"/>
</dbReference>
<dbReference type="CDD" id="cd01949">
    <property type="entry name" value="GGDEF"/>
    <property type="match status" value="1"/>
</dbReference>
<dbReference type="CDD" id="cd00130">
    <property type="entry name" value="PAS"/>
    <property type="match status" value="2"/>
</dbReference>
<feature type="domain" description="PAS" evidence="1">
    <location>
        <begin position="14"/>
        <end position="60"/>
    </location>
</feature>
<dbReference type="PANTHER" id="PTHR44757:SF2">
    <property type="entry name" value="BIOFILM ARCHITECTURE MAINTENANCE PROTEIN MBAA"/>
    <property type="match status" value="1"/>
</dbReference>
<dbReference type="InterPro" id="IPR000160">
    <property type="entry name" value="GGDEF_dom"/>
</dbReference>
<evidence type="ECO:0000313" key="5">
    <source>
        <dbReference type="Proteomes" id="UP000076226"/>
    </source>
</evidence>
<keyword evidence="5" id="KW-1185">Reference proteome</keyword>
<dbReference type="Gene3D" id="3.30.70.270">
    <property type="match status" value="1"/>
</dbReference>
<reference evidence="4 5" key="1">
    <citation type="submission" date="2016-02" db="EMBL/GenBank/DDBJ databases">
        <title>Complete genome sequence of Geobacillus subterraneus KCTC 3922T.</title>
        <authorList>
            <person name="Lee D.-W."/>
            <person name="Lee Y.-J."/>
            <person name="Lee S.-J."/>
            <person name="Park G.-S."/>
            <person name="Lee S.-J."/>
            <person name="Shin J.-H."/>
        </authorList>
    </citation>
    <scope>NUCLEOTIDE SEQUENCE [LARGE SCALE GENOMIC DNA]</scope>
    <source>
        <strain evidence="4 5">KCTC 3922</strain>
    </source>
</reference>
<name>A0ABN4NFA5_9BACL</name>
<feature type="domain" description="PAS" evidence="1">
    <location>
        <begin position="140"/>
        <end position="205"/>
    </location>
</feature>
<dbReference type="SMART" id="SM00086">
    <property type="entry name" value="PAC"/>
    <property type="match status" value="2"/>
</dbReference>
<dbReference type="InterPro" id="IPR035965">
    <property type="entry name" value="PAS-like_dom_sf"/>
</dbReference>
<accession>A0ABN4NFA5</accession>
<dbReference type="Gene3D" id="3.30.450.20">
    <property type="entry name" value="PAS domain"/>
    <property type="match status" value="2"/>
</dbReference>
<dbReference type="InterPro" id="IPR000700">
    <property type="entry name" value="PAS-assoc_C"/>
</dbReference>
<evidence type="ECO:0000313" key="4">
    <source>
        <dbReference type="EMBL" id="AMX83310.1"/>
    </source>
</evidence>
<dbReference type="Proteomes" id="UP000076226">
    <property type="component" value="Chromosome"/>
</dbReference>
<dbReference type="InterPro" id="IPR052155">
    <property type="entry name" value="Biofilm_reg_signaling"/>
</dbReference>
<dbReference type="InterPro" id="IPR001610">
    <property type="entry name" value="PAC"/>
</dbReference>
<dbReference type="InterPro" id="IPR000014">
    <property type="entry name" value="PAS"/>
</dbReference>
<dbReference type="NCBIfam" id="TIGR00229">
    <property type="entry name" value="sensory_box"/>
    <property type="match status" value="2"/>
</dbReference>
<dbReference type="SMART" id="SM00267">
    <property type="entry name" value="GGDEF"/>
    <property type="match status" value="1"/>
</dbReference>
<dbReference type="NCBIfam" id="TIGR00254">
    <property type="entry name" value="GGDEF"/>
    <property type="match status" value="1"/>
</dbReference>
<evidence type="ECO:0000259" key="3">
    <source>
        <dbReference type="PROSITE" id="PS50887"/>
    </source>
</evidence>
<dbReference type="PROSITE" id="PS50887">
    <property type="entry name" value="GGDEF"/>
    <property type="match status" value="1"/>
</dbReference>
<sequence>MGEMVNMPLNQKHLYEWYRQIVEHTSQGMMVTDADSRILFVNQAFTTITGYSKDEVLGKTPRLWRSGRHGELFYAQLWESLLRTGQWQGETWNRKKDGTVYPQRLHIDAVKDESGQIANYVALFSDISEQKMIECELQQREEQYRFIAENCSDIIATISADGTLVYVSPACRYLLGYEPEELLGRSVFEWIERNEDQQLLPRSIETGGAFHILTFCFRFRKKDGTKSWLETTVRKLGGGKGMIAVVRDITLRKEAEEQLKKANDLLQRMLSLDGLTGIANRRSFDKLLAREWESAKQQNAPLALIMIDIDAFKRFNDTYGHQCGDDCLRKVALSLEQTAKQYGGAAARYGGEEFAVILPHASPSKAAAAAEAIRLNIEGLAIPHRLSPAANCVTVSVGAAVAIPQPNEHAEALLSLADQALYRAKQNGRNRVEIACPARG</sequence>
<organism evidence="4 5">
    <name type="scientific">Geobacillus subterraneus</name>
    <dbReference type="NCBI Taxonomy" id="129338"/>
    <lineage>
        <taxon>Bacteria</taxon>
        <taxon>Bacillati</taxon>
        <taxon>Bacillota</taxon>
        <taxon>Bacilli</taxon>
        <taxon>Bacillales</taxon>
        <taxon>Anoxybacillaceae</taxon>
        <taxon>Geobacillus</taxon>
    </lineage>
</organism>
<dbReference type="InterPro" id="IPR043128">
    <property type="entry name" value="Rev_trsase/Diguanyl_cyclase"/>
</dbReference>
<evidence type="ECO:0000259" key="1">
    <source>
        <dbReference type="PROSITE" id="PS50112"/>
    </source>
</evidence>
<protein>
    <recommendedName>
        <fullName evidence="6">Diguanylate cyclase</fullName>
    </recommendedName>
</protein>
<dbReference type="PROSITE" id="PS50113">
    <property type="entry name" value="PAC"/>
    <property type="match status" value="2"/>
</dbReference>
<dbReference type="Pfam" id="PF00990">
    <property type="entry name" value="GGDEF"/>
    <property type="match status" value="1"/>
</dbReference>
<feature type="domain" description="PAC" evidence="2">
    <location>
        <begin position="87"/>
        <end position="139"/>
    </location>
</feature>